<sequence>MSDLSRLEVLRGRLEDVLADPDTSPRDLASVSREYRQTLSAIAELTPAAEGSPLDEITARRRKRGAS</sequence>
<feature type="region of interest" description="Disordered" evidence="1">
    <location>
        <begin position="44"/>
        <end position="67"/>
    </location>
</feature>
<dbReference type="EMBL" id="CP001737">
    <property type="protein sequence ID" value="ACV79811.1"/>
    <property type="molecule type" value="Genomic_DNA"/>
</dbReference>
<dbReference type="AlphaFoldDB" id="C8XER0"/>
<evidence type="ECO:0000313" key="2">
    <source>
        <dbReference type="EMBL" id="ACV79811.1"/>
    </source>
</evidence>
<dbReference type="HOGENOM" id="CLU_2807948_0_0_11"/>
<dbReference type="STRING" id="479431.Namu_3486"/>
<reference evidence="3" key="1">
    <citation type="submission" date="2009-09" db="EMBL/GenBank/DDBJ databases">
        <title>The complete genome of Nakamurella multipartita DSM 44233.</title>
        <authorList>
            <consortium name="US DOE Joint Genome Institute (JGI-PGF)"/>
            <person name="Lucas S."/>
            <person name="Copeland A."/>
            <person name="Lapidus A."/>
            <person name="Glavina del Rio T."/>
            <person name="Dalin E."/>
            <person name="Tice H."/>
            <person name="Bruce D."/>
            <person name="Goodwin L."/>
            <person name="Pitluck S."/>
            <person name="Kyrpides N."/>
            <person name="Mavromatis K."/>
            <person name="Ivanova N."/>
            <person name="Ovchinnikova G."/>
            <person name="Sims D."/>
            <person name="Meincke L."/>
            <person name="Brettin T."/>
            <person name="Detter J.C."/>
            <person name="Han C."/>
            <person name="Larimer F."/>
            <person name="Land M."/>
            <person name="Hauser L."/>
            <person name="Markowitz V."/>
            <person name="Cheng J.-F."/>
            <person name="Hugenholtz P."/>
            <person name="Woyke T."/>
            <person name="Wu D."/>
            <person name="Klenk H.-P."/>
            <person name="Eisen J.A."/>
        </authorList>
    </citation>
    <scope>NUCLEOTIDE SEQUENCE [LARGE SCALE GENOMIC DNA]</scope>
    <source>
        <strain evidence="3">ATCC 700099 / DSM 44233 / CIP 104796 / JCM 9543 / NBRC 105858 / Y-104</strain>
    </source>
</reference>
<dbReference type="OrthoDB" id="5197719at2"/>
<accession>C8XER0</accession>
<name>C8XER0_NAKMY</name>
<keyword evidence="3" id="KW-1185">Reference proteome</keyword>
<dbReference type="InParanoid" id="C8XER0"/>
<reference evidence="2 3" key="2">
    <citation type="journal article" date="2010" name="Stand. Genomic Sci.">
        <title>Complete genome sequence of Nakamurella multipartita type strain (Y-104).</title>
        <authorList>
            <person name="Tice H."/>
            <person name="Mayilraj S."/>
            <person name="Sims D."/>
            <person name="Lapidus A."/>
            <person name="Nolan M."/>
            <person name="Lucas S."/>
            <person name="Glavina Del Rio T."/>
            <person name="Copeland A."/>
            <person name="Cheng J.F."/>
            <person name="Meincke L."/>
            <person name="Bruce D."/>
            <person name="Goodwin L."/>
            <person name="Pitluck S."/>
            <person name="Ivanova N."/>
            <person name="Mavromatis K."/>
            <person name="Ovchinnikova G."/>
            <person name="Pati A."/>
            <person name="Chen A."/>
            <person name="Palaniappan K."/>
            <person name="Land M."/>
            <person name="Hauser L."/>
            <person name="Chang Y.J."/>
            <person name="Jeffries C.D."/>
            <person name="Detter J.C."/>
            <person name="Brettin T."/>
            <person name="Rohde M."/>
            <person name="Goker M."/>
            <person name="Bristow J."/>
            <person name="Eisen J.A."/>
            <person name="Markowitz V."/>
            <person name="Hugenholtz P."/>
            <person name="Kyrpides N.C."/>
            <person name="Klenk H.P."/>
            <person name="Chen F."/>
        </authorList>
    </citation>
    <scope>NUCLEOTIDE SEQUENCE [LARGE SCALE GENOMIC DNA]</scope>
    <source>
        <strain evidence="3">ATCC 700099 / DSM 44233 / CIP 104796 / JCM 9543 / NBRC 105858 / Y-104</strain>
    </source>
</reference>
<evidence type="ECO:0000313" key="3">
    <source>
        <dbReference type="Proteomes" id="UP000002218"/>
    </source>
</evidence>
<organism evidence="2 3">
    <name type="scientific">Nakamurella multipartita (strain ATCC 700099 / DSM 44233 / CIP 104796 / JCM 9543 / NBRC 105858 / Y-104)</name>
    <name type="common">Microsphaera multipartita</name>
    <dbReference type="NCBI Taxonomy" id="479431"/>
    <lineage>
        <taxon>Bacteria</taxon>
        <taxon>Bacillati</taxon>
        <taxon>Actinomycetota</taxon>
        <taxon>Actinomycetes</taxon>
        <taxon>Nakamurellales</taxon>
        <taxon>Nakamurellaceae</taxon>
        <taxon>Nakamurella</taxon>
    </lineage>
</organism>
<dbReference type="KEGG" id="nml:Namu_3486"/>
<gene>
    <name evidence="2" type="ordered locus">Namu_3486</name>
</gene>
<dbReference type="Proteomes" id="UP000002218">
    <property type="component" value="Chromosome"/>
</dbReference>
<proteinExistence type="predicted"/>
<evidence type="ECO:0000256" key="1">
    <source>
        <dbReference type="SAM" id="MobiDB-lite"/>
    </source>
</evidence>
<protein>
    <submittedName>
        <fullName evidence="2">Uncharacterized protein</fullName>
    </submittedName>
</protein>